<dbReference type="PANTHER" id="PTHR30562">
    <property type="entry name" value="UVRC/OXIDOREDUCTASE"/>
    <property type="match status" value="1"/>
</dbReference>
<dbReference type="InterPro" id="IPR001162">
    <property type="entry name" value="UvrC_RNase_H_dom"/>
</dbReference>
<feature type="domain" description="UvrC family homology region profile" evidence="8">
    <location>
        <begin position="333"/>
        <end position="479"/>
    </location>
</feature>
<dbReference type="CDD" id="cd10434">
    <property type="entry name" value="GIY-YIG_UvrC_Cho"/>
    <property type="match status" value="1"/>
</dbReference>
<dbReference type="FunFam" id="3.30.420.340:FF:000002">
    <property type="entry name" value="UvrABC system protein C"/>
    <property type="match status" value="1"/>
</dbReference>
<dbReference type="PANTHER" id="PTHR30562:SF1">
    <property type="entry name" value="UVRABC SYSTEM PROTEIN C"/>
    <property type="match status" value="1"/>
</dbReference>
<dbReference type="PROSITE" id="PS50165">
    <property type="entry name" value="UVRC"/>
    <property type="match status" value="1"/>
</dbReference>
<keyword evidence="6" id="KW-0742">SOS response</keyword>
<proteinExistence type="inferred from homology"/>
<dbReference type="AlphaFoldDB" id="A0A644UYT6"/>
<name>A0A644UYT6_9ZZZZ</name>
<dbReference type="InterPro" id="IPR050066">
    <property type="entry name" value="UvrABC_protein_C"/>
</dbReference>
<dbReference type="Pfam" id="PF14520">
    <property type="entry name" value="HHH_5"/>
    <property type="match status" value="1"/>
</dbReference>
<dbReference type="Pfam" id="PF01541">
    <property type="entry name" value="GIY-YIG"/>
    <property type="match status" value="1"/>
</dbReference>
<dbReference type="Gene3D" id="3.40.1440.10">
    <property type="entry name" value="GIY-YIG endonuclease"/>
    <property type="match status" value="1"/>
</dbReference>
<evidence type="ECO:0000313" key="9">
    <source>
        <dbReference type="EMBL" id="MPL84246.1"/>
    </source>
</evidence>
<dbReference type="FunFam" id="3.40.1440.10:FF:000001">
    <property type="entry name" value="UvrABC system protein C"/>
    <property type="match status" value="1"/>
</dbReference>
<dbReference type="SUPFAM" id="SSF47781">
    <property type="entry name" value="RuvA domain 2-like"/>
    <property type="match status" value="1"/>
</dbReference>
<dbReference type="InterPro" id="IPR035901">
    <property type="entry name" value="GIY-YIG_endonuc_sf"/>
</dbReference>
<dbReference type="SUPFAM" id="SSF82771">
    <property type="entry name" value="GIY-YIG endonuclease"/>
    <property type="match status" value="1"/>
</dbReference>
<dbReference type="GO" id="GO:0009380">
    <property type="term" value="C:excinuclease repair complex"/>
    <property type="evidence" value="ECO:0007669"/>
    <property type="project" value="InterPro"/>
</dbReference>
<dbReference type="Pfam" id="PF08459">
    <property type="entry name" value="UvrC_RNaseH_dom"/>
    <property type="match status" value="1"/>
</dbReference>
<dbReference type="InterPro" id="IPR000305">
    <property type="entry name" value="GIY-YIG_endonuc"/>
</dbReference>
<evidence type="ECO:0000259" key="8">
    <source>
        <dbReference type="PROSITE" id="PS50165"/>
    </source>
</evidence>
<evidence type="ECO:0000256" key="1">
    <source>
        <dbReference type="ARBA" id="ARBA00022490"/>
    </source>
</evidence>
<keyword evidence="3" id="KW-0228">DNA excision</keyword>
<dbReference type="PROSITE" id="PS50164">
    <property type="entry name" value="GIY_YIG"/>
    <property type="match status" value="1"/>
</dbReference>
<evidence type="ECO:0000256" key="3">
    <source>
        <dbReference type="ARBA" id="ARBA00022769"/>
    </source>
</evidence>
<dbReference type="NCBIfam" id="TIGR00194">
    <property type="entry name" value="uvrC"/>
    <property type="match status" value="1"/>
</dbReference>
<dbReference type="GO" id="GO:0009432">
    <property type="term" value="P:SOS response"/>
    <property type="evidence" value="ECO:0007669"/>
    <property type="project" value="UniProtKB-KW"/>
</dbReference>
<sequence length="611" mass="70455">MSSSYKKLKPQIQSLPEKPGVYQYFNSKGEIIYIGKAKNLKKRVSSYFNKVHDIGKTNVLVKNIASLKYIVVNSEEDALLLENNLIKEFQPRYNVMLKDGKTYPSICITNEPFPRVFKTRNIIKNGSRYYGPYSSNYAINTLIDFIHEIFPIRTCKLYLSKENIQNKKFKVCLQYHIHKCNGGCEGKETAEEYLKHIEAVEKIIKGDANELSKMLHDEMKRLAAEFKYEEAHLIKIKYDLLENYKAKSIISNTVLDETDIFGYDEDENASYINMLRVSKGSIVMGYTIEYKKRTDERKEELLALAIIELRNKFQSSSKEVIVPFDIEFPIHGVVITIPQKGDKKKLLDLSIQNVKQYKFDKLKQAEKLNPEQRNTAILKNMQEKLQLKKMPMHIECFDNSNISGTNAVAACVVFKTGKPSKKDYRKYIIKTVEGPDDYASMKEVVYRRYSRMLKEGTPLPDLILTDGGLGQMEIVRQVVENELNIDIPIAGLVKNKQHKTNEVLFGFPPKSVGLKPNDLLFKFLANIQDEVHRFAITFHREKRSKAQTSSELDEIKGIGEKTKTELINHFKSIKRLRNAEISEIEKIIGKHRASIVYSHFNTNLSTQESNK</sequence>
<comment type="caution">
    <text evidence="9">The sequence shown here is derived from an EMBL/GenBank/DDBJ whole genome shotgun (WGS) entry which is preliminary data.</text>
</comment>
<evidence type="ECO:0000259" key="7">
    <source>
        <dbReference type="PROSITE" id="PS50164"/>
    </source>
</evidence>
<dbReference type="Pfam" id="PF22920">
    <property type="entry name" value="UvrC_RNaseH"/>
    <property type="match status" value="1"/>
</dbReference>
<evidence type="ECO:0000256" key="4">
    <source>
        <dbReference type="ARBA" id="ARBA00022881"/>
    </source>
</evidence>
<accession>A0A644UYT6</accession>
<dbReference type="InterPro" id="IPR010994">
    <property type="entry name" value="RuvA_2-like"/>
</dbReference>
<dbReference type="HAMAP" id="MF_00203">
    <property type="entry name" value="UvrC"/>
    <property type="match status" value="1"/>
</dbReference>
<keyword evidence="2" id="KW-0227">DNA damage</keyword>
<dbReference type="SMART" id="SM00465">
    <property type="entry name" value="GIYc"/>
    <property type="match status" value="1"/>
</dbReference>
<gene>
    <name evidence="9" type="primary">uvrC_13</name>
    <name evidence="9" type="ORF">SDC9_30210</name>
</gene>
<organism evidence="9">
    <name type="scientific">bioreactor metagenome</name>
    <dbReference type="NCBI Taxonomy" id="1076179"/>
    <lineage>
        <taxon>unclassified sequences</taxon>
        <taxon>metagenomes</taxon>
        <taxon>ecological metagenomes</taxon>
    </lineage>
</organism>
<dbReference type="InterPro" id="IPR047296">
    <property type="entry name" value="GIY-YIG_UvrC_Cho"/>
</dbReference>
<dbReference type="InterPro" id="IPR004791">
    <property type="entry name" value="UvrC"/>
</dbReference>
<dbReference type="EMBL" id="VSSQ01000187">
    <property type="protein sequence ID" value="MPL84246.1"/>
    <property type="molecule type" value="Genomic_DNA"/>
</dbReference>
<protein>
    <submittedName>
        <fullName evidence="9">UvrABC system protein C</fullName>
    </submittedName>
</protein>
<keyword evidence="4" id="KW-0267">Excision nuclease</keyword>
<keyword evidence="1" id="KW-0963">Cytoplasm</keyword>
<feature type="domain" description="GIY-YIG" evidence="7">
    <location>
        <begin position="17"/>
        <end position="95"/>
    </location>
</feature>
<dbReference type="Gene3D" id="3.30.420.340">
    <property type="entry name" value="UvrC, RNAse H endonuclease domain"/>
    <property type="match status" value="1"/>
</dbReference>
<dbReference type="GO" id="GO:0009381">
    <property type="term" value="F:excinuclease ABC activity"/>
    <property type="evidence" value="ECO:0007669"/>
    <property type="project" value="InterPro"/>
</dbReference>
<dbReference type="InterPro" id="IPR038476">
    <property type="entry name" value="UvrC_RNase_H_dom_sf"/>
</dbReference>
<dbReference type="Gene3D" id="1.10.150.20">
    <property type="entry name" value="5' to 3' exonuclease, C-terminal subdomain"/>
    <property type="match status" value="1"/>
</dbReference>
<evidence type="ECO:0000256" key="6">
    <source>
        <dbReference type="ARBA" id="ARBA00023236"/>
    </source>
</evidence>
<dbReference type="GO" id="GO:0006289">
    <property type="term" value="P:nucleotide-excision repair"/>
    <property type="evidence" value="ECO:0007669"/>
    <property type="project" value="InterPro"/>
</dbReference>
<keyword evidence="5" id="KW-0234">DNA repair</keyword>
<evidence type="ECO:0000256" key="5">
    <source>
        <dbReference type="ARBA" id="ARBA00023204"/>
    </source>
</evidence>
<reference evidence="9" key="1">
    <citation type="submission" date="2019-08" db="EMBL/GenBank/DDBJ databases">
        <authorList>
            <person name="Kucharzyk K."/>
            <person name="Murdoch R.W."/>
            <person name="Higgins S."/>
            <person name="Loffler F."/>
        </authorList>
    </citation>
    <scope>NUCLEOTIDE SEQUENCE</scope>
</reference>
<evidence type="ECO:0000256" key="2">
    <source>
        <dbReference type="ARBA" id="ARBA00022763"/>
    </source>
</evidence>